<proteinExistence type="predicted"/>
<feature type="non-terminal residue" evidence="1">
    <location>
        <position position="1"/>
    </location>
</feature>
<protein>
    <submittedName>
        <fullName evidence="1">Uncharacterized protein</fullName>
    </submittedName>
</protein>
<comment type="caution">
    <text evidence="1">The sequence shown here is derived from an EMBL/GenBank/DDBJ whole genome shotgun (WGS) entry which is preliminary data.</text>
</comment>
<dbReference type="Proteomes" id="UP000824540">
    <property type="component" value="Unassembled WGS sequence"/>
</dbReference>
<keyword evidence="2" id="KW-1185">Reference proteome</keyword>
<sequence>RGFGGSLAAIPDPKELVQWSHVAQCLHEPCRTQDWSDLDSAQHVGQQALRRVGNLSAEQESLKQGLG</sequence>
<dbReference type="AlphaFoldDB" id="A0A8T2N452"/>
<gene>
    <name evidence="1" type="ORF">JZ751_006216</name>
</gene>
<evidence type="ECO:0000313" key="1">
    <source>
        <dbReference type="EMBL" id="KAG9334993.1"/>
    </source>
</evidence>
<evidence type="ECO:0000313" key="2">
    <source>
        <dbReference type="Proteomes" id="UP000824540"/>
    </source>
</evidence>
<reference evidence="1" key="1">
    <citation type="thesis" date="2021" institute="BYU ScholarsArchive" country="Provo, UT, USA">
        <title>Applications of and Algorithms for Genome Assembly and Genomic Analyses with an Emphasis on Marine Teleosts.</title>
        <authorList>
            <person name="Pickett B.D."/>
        </authorList>
    </citation>
    <scope>NUCLEOTIDE SEQUENCE</scope>
    <source>
        <strain evidence="1">HI-2016</strain>
    </source>
</reference>
<name>A0A8T2N452_9TELE</name>
<organism evidence="1 2">
    <name type="scientific">Albula glossodonta</name>
    <name type="common">roundjaw bonefish</name>
    <dbReference type="NCBI Taxonomy" id="121402"/>
    <lineage>
        <taxon>Eukaryota</taxon>
        <taxon>Metazoa</taxon>
        <taxon>Chordata</taxon>
        <taxon>Craniata</taxon>
        <taxon>Vertebrata</taxon>
        <taxon>Euteleostomi</taxon>
        <taxon>Actinopterygii</taxon>
        <taxon>Neopterygii</taxon>
        <taxon>Teleostei</taxon>
        <taxon>Albuliformes</taxon>
        <taxon>Albulidae</taxon>
        <taxon>Albula</taxon>
    </lineage>
</organism>
<feature type="non-terminal residue" evidence="1">
    <location>
        <position position="67"/>
    </location>
</feature>
<dbReference type="EMBL" id="JAFBMS010000132">
    <property type="protein sequence ID" value="KAG9334993.1"/>
    <property type="molecule type" value="Genomic_DNA"/>
</dbReference>
<accession>A0A8T2N452</accession>